<reference evidence="2 3" key="1">
    <citation type="submission" date="2022-03" db="EMBL/GenBank/DDBJ databases">
        <title>Complete genome analysis of Roseomonas KG 17.1 : a prolific producer of plant growth promoters.</title>
        <authorList>
            <person name="Saadouli I."/>
            <person name="Najjari A."/>
            <person name="Mosbah A."/>
            <person name="Ouzari H.I."/>
        </authorList>
    </citation>
    <scope>NUCLEOTIDE SEQUENCE [LARGE SCALE GENOMIC DNA]</scope>
    <source>
        <strain evidence="2 3">KG17-1</strain>
    </source>
</reference>
<evidence type="ECO:0000313" key="3">
    <source>
        <dbReference type="Proteomes" id="UP001201985"/>
    </source>
</evidence>
<protein>
    <submittedName>
        <fullName evidence="2">Uncharacterized protein</fullName>
    </submittedName>
</protein>
<sequence length="212" mass="22905">MSAYQSLQFRIIGAAPLLMHNGQLIDPLNPHSRSIAAVTGKRNKTEADHEEVGRREFFGGLYISDGAPCLPAEMLEAALARGAAKQKRGPAARAGLLVEHNAALDYDGPREPQALWEDARFRLRVAARVGTAKVMRTRPRFDGWSASVEIRFLPSLLNAAEVRAFLVTAGEQIGLGDWRPRFGRFAVEQEPAGAGPAGSAPAVARSARRRAG</sequence>
<accession>A0ABS9W2R1</accession>
<dbReference type="RefSeq" id="WP_241792688.1">
    <property type="nucleotide sequence ID" value="NZ_JALBUU010000004.1"/>
</dbReference>
<name>A0ABS9W2R1_9PROT</name>
<proteinExistence type="predicted"/>
<evidence type="ECO:0000256" key="1">
    <source>
        <dbReference type="SAM" id="MobiDB-lite"/>
    </source>
</evidence>
<organism evidence="2 3">
    <name type="scientific">Teichococcus vastitatis</name>
    <dbReference type="NCBI Taxonomy" id="2307076"/>
    <lineage>
        <taxon>Bacteria</taxon>
        <taxon>Pseudomonadati</taxon>
        <taxon>Pseudomonadota</taxon>
        <taxon>Alphaproteobacteria</taxon>
        <taxon>Acetobacterales</taxon>
        <taxon>Roseomonadaceae</taxon>
        <taxon>Roseomonas</taxon>
    </lineage>
</organism>
<gene>
    <name evidence="2" type="ORF">MON41_06770</name>
</gene>
<comment type="caution">
    <text evidence="2">The sequence shown here is derived from an EMBL/GenBank/DDBJ whole genome shotgun (WGS) entry which is preliminary data.</text>
</comment>
<dbReference type="EMBL" id="JALBUU010000004">
    <property type="protein sequence ID" value="MCI0753461.1"/>
    <property type="molecule type" value="Genomic_DNA"/>
</dbReference>
<feature type="region of interest" description="Disordered" evidence="1">
    <location>
        <begin position="189"/>
        <end position="212"/>
    </location>
</feature>
<keyword evidence="3" id="KW-1185">Reference proteome</keyword>
<feature type="compositionally biased region" description="Low complexity" evidence="1">
    <location>
        <begin position="191"/>
        <end position="205"/>
    </location>
</feature>
<evidence type="ECO:0000313" key="2">
    <source>
        <dbReference type="EMBL" id="MCI0753461.1"/>
    </source>
</evidence>
<dbReference type="Proteomes" id="UP001201985">
    <property type="component" value="Unassembled WGS sequence"/>
</dbReference>